<dbReference type="InterPro" id="IPR000688">
    <property type="entry name" value="HypA/HybF"/>
</dbReference>
<evidence type="ECO:0000256" key="2">
    <source>
        <dbReference type="ARBA" id="ARBA00022723"/>
    </source>
</evidence>
<reference evidence="4" key="1">
    <citation type="journal article" date="2021" name="Proc. Natl. Acad. Sci. U.S.A.">
        <title>Global biogeography of chemosynthetic symbionts reveals both localized and globally distributed symbiont groups. .</title>
        <authorList>
            <person name="Osvatic J.T."/>
            <person name="Wilkins L.G.E."/>
            <person name="Leibrecht L."/>
            <person name="Leray M."/>
            <person name="Zauner S."/>
            <person name="Polzin J."/>
            <person name="Camacho Y."/>
            <person name="Gros O."/>
            <person name="van Gils J.A."/>
            <person name="Eisen J.A."/>
            <person name="Petersen J.M."/>
            <person name="Yuen B."/>
        </authorList>
    </citation>
    <scope>NUCLEOTIDE SEQUENCE</scope>
    <source>
        <strain evidence="4">MAGclacostrist055</strain>
    </source>
</reference>
<feature type="non-terminal residue" evidence="4">
    <location>
        <position position="1"/>
    </location>
</feature>
<keyword evidence="1" id="KW-0533">Nickel</keyword>
<evidence type="ECO:0000313" key="4">
    <source>
        <dbReference type="EMBL" id="MCG7980654.1"/>
    </source>
</evidence>
<dbReference type="Gene3D" id="3.30.2320.80">
    <property type="match status" value="1"/>
</dbReference>
<sequence>AARYEACPECGSYQLQVTGGDEMRIKELEVE</sequence>
<keyword evidence="3" id="KW-0862">Zinc</keyword>
<proteinExistence type="predicted"/>
<dbReference type="AlphaFoldDB" id="A0A9E4NPQ9"/>
<gene>
    <name evidence="4" type="ORF">JAY77_21220</name>
</gene>
<evidence type="ECO:0000256" key="3">
    <source>
        <dbReference type="ARBA" id="ARBA00022833"/>
    </source>
</evidence>
<dbReference type="GO" id="GO:0051604">
    <property type="term" value="P:protein maturation"/>
    <property type="evidence" value="ECO:0007669"/>
    <property type="project" value="InterPro"/>
</dbReference>
<comment type="caution">
    <text evidence="4">The sequence shown here is derived from an EMBL/GenBank/DDBJ whole genome shotgun (WGS) entry which is preliminary data.</text>
</comment>
<organism evidence="4 5">
    <name type="scientific">Candidatus Thiodiazotropha taylori</name>
    <dbReference type="NCBI Taxonomy" id="2792791"/>
    <lineage>
        <taxon>Bacteria</taxon>
        <taxon>Pseudomonadati</taxon>
        <taxon>Pseudomonadota</taxon>
        <taxon>Gammaproteobacteria</taxon>
        <taxon>Chromatiales</taxon>
        <taxon>Sedimenticolaceae</taxon>
        <taxon>Candidatus Thiodiazotropha</taxon>
    </lineage>
</organism>
<evidence type="ECO:0000256" key="1">
    <source>
        <dbReference type="ARBA" id="ARBA00022596"/>
    </source>
</evidence>
<protein>
    <submittedName>
        <fullName evidence="4">Hydrogenase maturation nickel metallochaperone HypA</fullName>
    </submittedName>
</protein>
<accession>A0A9E4NPQ9</accession>
<dbReference type="Proteomes" id="UP000886674">
    <property type="component" value="Unassembled WGS sequence"/>
</dbReference>
<dbReference type="Pfam" id="PF01155">
    <property type="entry name" value="HypA"/>
    <property type="match status" value="1"/>
</dbReference>
<dbReference type="GO" id="GO:0016151">
    <property type="term" value="F:nickel cation binding"/>
    <property type="evidence" value="ECO:0007669"/>
    <property type="project" value="InterPro"/>
</dbReference>
<dbReference type="EMBL" id="JAEPCR010000137">
    <property type="protein sequence ID" value="MCG7980654.1"/>
    <property type="molecule type" value="Genomic_DNA"/>
</dbReference>
<name>A0A9E4NPQ9_9GAMM</name>
<keyword evidence="2" id="KW-0479">Metal-binding</keyword>
<evidence type="ECO:0000313" key="5">
    <source>
        <dbReference type="Proteomes" id="UP000886674"/>
    </source>
</evidence>